<reference evidence="2 3" key="1">
    <citation type="submission" date="2020-07" db="EMBL/GenBank/DDBJ databases">
        <title>Sequencing the genomes of 1000 actinobacteria strains.</title>
        <authorList>
            <person name="Klenk H.-P."/>
        </authorList>
    </citation>
    <scope>NUCLEOTIDE SEQUENCE [LARGE SCALE GENOMIC DNA]</scope>
    <source>
        <strain evidence="2 3">DSM 24723</strain>
    </source>
</reference>
<evidence type="ECO:0000256" key="1">
    <source>
        <dbReference type="SAM" id="Phobius"/>
    </source>
</evidence>
<keyword evidence="1" id="KW-0472">Membrane</keyword>
<dbReference type="RefSeq" id="WP_179462861.1">
    <property type="nucleotide sequence ID" value="NZ_JACBZX010000001.1"/>
</dbReference>
<name>A0A852X9T7_9MICO</name>
<evidence type="ECO:0008006" key="4">
    <source>
        <dbReference type="Google" id="ProtNLM"/>
    </source>
</evidence>
<keyword evidence="3" id="KW-1185">Reference proteome</keyword>
<dbReference type="Proteomes" id="UP000592181">
    <property type="component" value="Unassembled WGS sequence"/>
</dbReference>
<organism evidence="2 3">
    <name type="scientific">Janibacter alkaliphilus</name>
    <dbReference type="NCBI Taxonomy" id="1069963"/>
    <lineage>
        <taxon>Bacteria</taxon>
        <taxon>Bacillati</taxon>
        <taxon>Actinomycetota</taxon>
        <taxon>Actinomycetes</taxon>
        <taxon>Micrococcales</taxon>
        <taxon>Intrasporangiaceae</taxon>
        <taxon>Janibacter</taxon>
    </lineage>
</organism>
<gene>
    <name evidence="2" type="ORF">BJY28_001972</name>
</gene>
<protein>
    <recommendedName>
        <fullName evidence="4">TadE-like protein</fullName>
    </recommendedName>
</protein>
<feature type="transmembrane region" description="Helical" evidence="1">
    <location>
        <begin position="20"/>
        <end position="39"/>
    </location>
</feature>
<evidence type="ECO:0000313" key="3">
    <source>
        <dbReference type="Proteomes" id="UP000592181"/>
    </source>
</evidence>
<keyword evidence="1" id="KW-0812">Transmembrane</keyword>
<comment type="caution">
    <text evidence="2">The sequence shown here is derived from an EMBL/GenBank/DDBJ whole genome shotgun (WGS) entry which is preliminary data.</text>
</comment>
<sequence length="149" mass="15604">MARSLGRRLAAEDGSAVIELTWLGILLLVPLIYLVLMIARLQAGSYAVAQASREAGRAYITAPEAGSAEPRAQAAAAIAFADQGFADEGRLEVSCSAAPCFTPEGEVTTTAEVDVPLPLVPEVARDVVPLEVPVSATQVSTVPRYEAPR</sequence>
<evidence type="ECO:0000313" key="2">
    <source>
        <dbReference type="EMBL" id="NYG37503.1"/>
    </source>
</evidence>
<proteinExistence type="predicted"/>
<accession>A0A852X9T7</accession>
<dbReference type="AlphaFoldDB" id="A0A852X9T7"/>
<keyword evidence="1" id="KW-1133">Transmembrane helix</keyword>
<dbReference type="EMBL" id="JACBZX010000001">
    <property type="protein sequence ID" value="NYG37503.1"/>
    <property type="molecule type" value="Genomic_DNA"/>
</dbReference>